<dbReference type="InterPro" id="IPR017137">
    <property type="entry name" value="Arg-tRNA-P_Trfase_1_euk"/>
</dbReference>
<dbReference type="InterPro" id="IPR007471">
    <property type="entry name" value="N-end_Aminoacyl_Trfase_N"/>
</dbReference>
<proteinExistence type="inferred from homology"/>
<comment type="catalytic activity">
    <reaction evidence="1">
        <text>an N-terminal L-alpha-aminoacyl-[protein] + L-arginyl-tRNA(Arg) = an N-terminal L-arginyl-L-aminoacyl-[protein] + tRNA(Arg) + H(+)</text>
        <dbReference type="Rhea" id="RHEA:10208"/>
        <dbReference type="Rhea" id="RHEA-COMP:9658"/>
        <dbReference type="Rhea" id="RHEA-COMP:9673"/>
        <dbReference type="Rhea" id="RHEA-COMP:10636"/>
        <dbReference type="Rhea" id="RHEA-COMP:10638"/>
        <dbReference type="ChEBI" id="CHEBI:15378"/>
        <dbReference type="ChEBI" id="CHEBI:78442"/>
        <dbReference type="ChEBI" id="CHEBI:78513"/>
        <dbReference type="ChEBI" id="CHEBI:78597"/>
        <dbReference type="ChEBI" id="CHEBI:83562"/>
        <dbReference type="EC" id="2.3.2.8"/>
    </reaction>
</comment>
<dbReference type="WBParaSite" id="TASK_0000502101-mRNA-1">
    <property type="protein sequence ID" value="TASK_0000502101-mRNA-1"/>
    <property type="gene ID" value="TASK_0000502101"/>
</dbReference>
<sequence>MFSTVRLNGEIGRAYCMFCGNSDSTWYTITGEITAKDYKILMDSGWRRCGTIIRKPNRLKTCCPTYALYCGAENFRLSKSQKKVLRGFNNYLNGKGKFKDATKASARSTCCEDQSVGANNLASSPQVFKSGASGDAKMSANGVARNTGAKRKSGGVKKGSVANSCCKICPTDVNNHQTIPQDVMPKVCQDTGRSADKRVNLSARKKFKHATETSVTADCVGNGSNHVTNHTTNPKVVKRQVSKDSGFVDDKNSVNTGRPVSARSKRWQALQDRMLKRAEETGVSYETILKEYQIRRQKRLDKNKPKDLEDYLRSEPREGEAAHFLDIRLYKCSPRSAEFEATLDEEFKLYSAYQIAVHKEAPEDLTRDGFIEEIAFIRDLHRTFGSRVAAYADPMQYTLGSYVHSCAKMQYKTHFSPSYLICPETYTMVSVEKCQRLLDENEFSRFAEADVEKASCIDRYNTVLLLPYSPHLTSLLPKSQFTVEGNVIITTVAAAARELSEHDSQKVKDWLNLVRSPGTMRIDCCHQQSPTLPIPN</sequence>
<keyword evidence="1" id="KW-0808">Transferase</keyword>
<dbReference type="PANTHER" id="PTHR21367">
    <property type="entry name" value="ARGININE-TRNA-PROTEIN TRANSFERASE 1"/>
    <property type="match status" value="1"/>
</dbReference>
<name>A0A0R3W4P1_TAEAS</name>
<dbReference type="PIRSF" id="PIRSF037207">
    <property type="entry name" value="ATE1_euk"/>
    <property type="match status" value="1"/>
</dbReference>
<accession>A0A0R3W4P1</accession>
<comment type="function">
    <text evidence="1">Involved in the post-translational conjugation of arginine to the N-terminal aspartate or glutamate of a protein. This arginylation is required for degradation of the protein via the ubiquitin pathway.</text>
</comment>
<gene>
    <name evidence="4" type="ORF">TASK_LOCUS5022</name>
</gene>
<organism evidence="6">
    <name type="scientific">Taenia asiatica</name>
    <name type="common">Asian tapeworm</name>
    <dbReference type="NCBI Taxonomy" id="60517"/>
    <lineage>
        <taxon>Eukaryota</taxon>
        <taxon>Metazoa</taxon>
        <taxon>Spiralia</taxon>
        <taxon>Lophotrochozoa</taxon>
        <taxon>Platyhelminthes</taxon>
        <taxon>Cestoda</taxon>
        <taxon>Eucestoda</taxon>
        <taxon>Cyclophyllidea</taxon>
        <taxon>Taeniidae</taxon>
        <taxon>Taenia</taxon>
    </lineage>
</organism>
<dbReference type="EC" id="2.3.2.8" evidence="1"/>
<protein>
    <recommendedName>
        <fullName evidence="1">Arginyl-tRNA--protein transferase 1</fullName>
        <shortName evidence="1">Arginyltransferase 1</shortName>
        <shortName evidence="1">R-transferase 1</shortName>
        <ecNumber evidence="1">2.3.2.8</ecNumber>
    </recommendedName>
    <alternativeName>
        <fullName evidence="1">Arginine-tRNA--protein transferase 1</fullName>
    </alternativeName>
</protein>
<evidence type="ECO:0000256" key="1">
    <source>
        <dbReference type="PIRNR" id="PIRNR037207"/>
    </source>
</evidence>
<dbReference type="EMBL" id="UYRS01018386">
    <property type="protein sequence ID" value="VDK34379.1"/>
    <property type="molecule type" value="Genomic_DNA"/>
</dbReference>
<dbReference type="AlphaFoldDB" id="A0A0R3W4P1"/>
<dbReference type="Proteomes" id="UP000282613">
    <property type="component" value="Unassembled WGS sequence"/>
</dbReference>
<dbReference type="GO" id="GO:0004057">
    <property type="term" value="F:arginyl-tRNA--protein transferase activity"/>
    <property type="evidence" value="ECO:0007669"/>
    <property type="project" value="UniProtKB-EC"/>
</dbReference>
<feature type="region of interest" description="Disordered" evidence="2">
    <location>
        <begin position="132"/>
        <end position="155"/>
    </location>
</feature>
<reference evidence="6" key="1">
    <citation type="submission" date="2017-02" db="UniProtKB">
        <authorList>
            <consortium name="WormBaseParasite"/>
        </authorList>
    </citation>
    <scope>IDENTIFICATION</scope>
</reference>
<dbReference type="InterPro" id="IPR030700">
    <property type="entry name" value="N-end_Aminoacyl_Trfase"/>
</dbReference>
<keyword evidence="1" id="KW-0012">Acyltransferase</keyword>
<keyword evidence="1" id="KW-0833">Ubl conjugation pathway</keyword>
<evidence type="ECO:0000313" key="4">
    <source>
        <dbReference type="EMBL" id="VDK34379.1"/>
    </source>
</evidence>
<reference evidence="4 5" key="2">
    <citation type="submission" date="2018-11" db="EMBL/GenBank/DDBJ databases">
        <authorList>
            <consortium name="Pathogen Informatics"/>
        </authorList>
    </citation>
    <scope>NUCLEOTIDE SEQUENCE [LARGE SCALE GENOMIC DNA]</scope>
</reference>
<dbReference type="GO" id="GO:0005737">
    <property type="term" value="C:cytoplasm"/>
    <property type="evidence" value="ECO:0007669"/>
    <property type="project" value="TreeGrafter"/>
</dbReference>
<feature type="domain" description="N-end aminoacyl transferase N-terminal" evidence="3">
    <location>
        <begin position="16"/>
        <end position="83"/>
    </location>
</feature>
<dbReference type="Pfam" id="PF04376">
    <property type="entry name" value="ATE_N"/>
    <property type="match status" value="1"/>
</dbReference>
<dbReference type="OrthoDB" id="74183at2759"/>
<keyword evidence="5" id="KW-1185">Reference proteome</keyword>
<evidence type="ECO:0000256" key="2">
    <source>
        <dbReference type="SAM" id="MobiDB-lite"/>
    </source>
</evidence>
<evidence type="ECO:0000313" key="5">
    <source>
        <dbReference type="Proteomes" id="UP000282613"/>
    </source>
</evidence>
<evidence type="ECO:0000313" key="6">
    <source>
        <dbReference type="WBParaSite" id="TASK_0000502101-mRNA-1"/>
    </source>
</evidence>
<evidence type="ECO:0000259" key="3">
    <source>
        <dbReference type="Pfam" id="PF04376"/>
    </source>
</evidence>
<comment type="similarity">
    <text evidence="1">Belongs to the R-transferase family.</text>
</comment>
<dbReference type="PANTHER" id="PTHR21367:SF1">
    <property type="entry name" value="ARGINYL-TRNA--PROTEIN TRANSFERASE 1"/>
    <property type="match status" value="1"/>
</dbReference>